<protein>
    <submittedName>
        <fullName evidence="2">Uncharacterized protein</fullName>
    </submittedName>
</protein>
<evidence type="ECO:0000313" key="2">
    <source>
        <dbReference type="EMBL" id="KAF6169958.1"/>
    </source>
</evidence>
<proteinExistence type="predicted"/>
<name>A0A7J7NSQ7_9MAGN</name>
<sequence length="84" mass="9592">ESWVIHLRGKFSWVGFGIDWGWTSSNFTRFFFLPDLERVTKRSESLVPLSSCIVLGRGSLSGICILILLEFTIFLPGILRESKK</sequence>
<dbReference type="EMBL" id="JACGCM010000622">
    <property type="protein sequence ID" value="KAF6169958.1"/>
    <property type="molecule type" value="Genomic_DNA"/>
</dbReference>
<feature type="transmembrane region" description="Helical" evidence="1">
    <location>
        <begin position="59"/>
        <end position="79"/>
    </location>
</feature>
<organism evidence="2 3">
    <name type="scientific">Kingdonia uniflora</name>
    <dbReference type="NCBI Taxonomy" id="39325"/>
    <lineage>
        <taxon>Eukaryota</taxon>
        <taxon>Viridiplantae</taxon>
        <taxon>Streptophyta</taxon>
        <taxon>Embryophyta</taxon>
        <taxon>Tracheophyta</taxon>
        <taxon>Spermatophyta</taxon>
        <taxon>Magnoliopsida</taxon>
        <taxon>Ranunculales</taxon>
        <taxon>Circaeasteraceae</taxon>
        <taxon>Kingdonia</taxon>
    </lineage>
</organism>
<comment type="caution">
    <text evidence="2">The sequence shown here is derived from an EMBL/GenBank/DDBJ whole genome shotgun (WGS) entry which is preliminary data.</text>
</comment>
<evidence type="ECO:0000313" key="3">
    <source>
        <dbReference type="Proteomes" id="UP000541444"/>
    </source>
</evidence>
<keyword evidence="3" id="KW-1185">Reference proteome</keyword>
<keyword evidence="1" id="KW-1133">Transmembrane helix</keyword>
<dbReference type="AlphaFoldDB" id="A0A7J7NSQ7"/>
<gene>
    <name evidence="2" type="ORF">GIB67_034350</name>
</gene>
<evidence type="ECO:0000256" key="1">
    <source>
        <dbReference type="SAM" id="Phobius"/>
    </source>
</evidence>
<accession>A0A7J7NSQ7</accession>
<reference evidence="2 3" key="1">
    <citation type="journal article" date="2020" name="IScience">
        <title>Genome Sequencing of the Endangered Kingdonia uniflora (Circaeasteraceae, Ranunculales) Reveals Potential Mechanisms of Evolutionary Specialization.</title>
        <authorList>
            <person name="Sun Y."/>
            <person name="Deng T."/>
            <person name="Zhang A."/>
            <person name="Moore M.J."/>
            <person name="Landis J.B."/>
            <person name="Lin N."/>
            <person name="Zhang H."/>
            <person name="Zhang X."/>
            <person name="Huang J."/>
            <person name="Zhang X."/>
            <person name="Sun H."/>
            <person name="Wang H."/>
        </authorList>
    </citation>
    <scope>NUCLEOTIDE SEQUENCE [LARGE SCALE GENOMIC DNA]</scope>
    <source>
        <strain evidence="2">TB1705</strain>
        <tissue evidence="2">Leaf</tissue>
    </source>
</reference>
<keyword evidence="1" id="KW-0472">Membrane</keyword>
<feature type="non-terminal residue" evidence="2">
    <location>
        <position position="1"/>
    </location>
</feature>
<keyword evidence="1" id="KW-0812">Transmembrane</keyword>
<dbReference type="Proteomes" id="UP000541444">
    <property type="component" value="Unassembled WGS sequence"/>
</dbReference>